<feature type="chain" id="PRO_5035888758" evidence="2">
    <location>
        <begin position="21"/>
        <end position="815"/>
    </location>
</feature>
<comment type="caution">
    <text evidence="3">The sequence shown here is derived from an EMBL/GenBank/DDBJ whole genome shotgun (WGS) entry which is preliminary data.</text>
</comment>
<organism evidence="3 4">
    <name type="scientific">Arctia plantaginis</name>
    <name type="common">Wood tiger moth</name>
    <name type="synonym">Phalaena plantaginis</name>
    <dbReference type="NCBI Taxonomy" id="874455"/>
    <lineage>
        <taxon>Eukaryota</taxon>
        <taxon>Metazoa</taxon>
        <taxon>Ecdysozoa</taxon>
        <taxon>Arthropoda</taxon>
        <taxon>Hexapoda</taxon>
        <taxon>Insecta</taxon>
        <taxon>Pterygota</taxon>
        <taxon>Neoptera</taxon>
        <taxon>Endopterygota</taxon>
        <taxon>Lepidoptera</taxon>
        <taxon>Glossata</taxon>
        <taxon>Ditrysia</taxon>
        <taxon>Noctuoidea</taxon>
        <taxon>Erebidae</taxon>
        <taxon>Arctiinae</taxon>
        <taxon>Arctia</taxon>
    </lineage>
</organism>
<dbReference type="EMBL" id="CADEBC010000476">
    <property type="protein sequence ID" value="CAB3232132.1"/>
    <property type="molecule type" value="Genomic_DNA"/>
</dbReference>
<protein>
    <submittedName>
        <fullName evidence="3">Uncharacterized protein</fullName>
    </submittedName>
</protein>
<sequence length="815" mass="89949">MYLFTISLLLISNIITKSTCYEEIPSRRINTETGNSDDGNCVCYPGGQSLMPELSNLQANGLERLVVYLYKNENTNEVYVFQPSTEKQSLIPDIPYTSGDSLKPVTTETIVSLFSNYPNNLQSQQPVSTQGGPIGLNIGIVHHETKPNWAFTGFPKIKDLNTQIPNKEYVIPSQSPHLGRYRSQHQQFKPSAFKLIEMEPNPSSNFDDSSAQADVIADTDPKKDTWLYKEKENVISLNSYQNKATIQSVKPQIDYNIHEAEVNLPKRLSTFDDWYKEQMETVQNQKISKTNKDVIDSDGLKPLVLKTLFDNNIHIGAKGMMIDDSGTPIDLSNLELRPILIGSAVNFQALELNPQLTFPETLPYLEGILIILIHPFKILGVIPVGKTYVSSPGETNNPSLKYAYKNSNRIDTKTVTSFSKIPLFADLQTQATIKSTNPFKLLERPVSSEPSVFSVNHKLPETLVLKPLDSEQTKFPNLLNPLPSAVEEPFILSSGSQSYDANKRAKETNSWNSLSNLKLDYQSPDGQIPHLKTSLIKSNLDVNNNWNLAPSSALKQYSSFDISTHGNGNPHLTVFPLNDKVASQFKSNINAPNIVAFPINSHVGSTSNPLIKGPSLRQEYSPRFNNKYLTIGPDIEDTVDSSFWSSFSNSGWAYNNGYPSAQPLAHQQSPWTNGWGDAIIKSIPSVLNSEATGIKISNWNNLDGSQNQPLAEGDTPIGSTRRFSNPVIKGVLKTLIQMVIDNLVNTKNQEGGQQKKHETKTSEVKVNHTLGNPNALKSAGNEDDDGPDYRIIGGSAATGSGSPLSNKGRSGLGII</sequence>
<gene>
    <name evidence="3" type="ORF">APLA_LOCUS4722</name>
</gene>
<evidence type="ECO:0000313" key="4">
    <source>
        <dbReference type="Proteomes" id="UP000494106"/>
    </source>
</evidence>
<feature type="compositionally biased region" description="Low complexity" evidence="1">
    <location>
        <begin position="793"/>
        <end position="802"/>
    </location>
</feature>
<name>A0A8S0ZL11_ARCPL</name>
<proteinExistence type="predicted"/>
<keyword evidence="4" id="KW-1185">Reference proteome</keyword>
<keyword evidence="2" id="KW-0732">Signal</keyword>
<dbReference type="OrthoDB" id="6930320at2759"/>
<reference evidence="3 4" key="1">
    <citation type="submission" date="2020-04" db="EMBL/GenBank/DDBJ databases">
        <authorList>
            <person name="Wallbank WR R."/>
            <person name="Pardo Diaz C."/>
            <person name="Kozak K."/>
            <person name="Martin S."/>
            <person name="Jiggins C."/>
            <person name="Moest M."/>
            <person name="Warren A I."/>
            <person name="Byers J.R.P. K."/>
            <person name="Montejo-Kovacevich G."/>
            <person name="Yen C E."/>
        </authorList>
    </citation>
    <scope>NUCLEOTIDE SEQUENCE [LARGE SCALE GENOMIC DNA]</scope>
</reference>
<feature type="compositionally biased region" description="Basic and acidic residues" evidence="1">
    <location>
        <begin position="753"/>
        <end position="766"/>
    </location>
</feature>
<evidence type="ECO:0000256" key="2">
    <source>
        <dbReference type="SAM" id="SignalP"/>
    </source>
</evidence>
<dbReference type="AlphaFoldDB" id="A0A8S0ZL11"/>
<accession>A0A8S0ZL11</accession>
<feature type="signal peptide" evidence="2">
    <location>
        <begin position="1"/>
        <end position="20"/>
    </location>
</feature>
<evidence type="ECO:0000256" key="1">
    <source>
        <dbReference type="SAM" id="MobiDB-lite"/>
    </source>
</evidence>
<dbReference type="Proteomes" id="UP000494106">
    <property type="component" value="Unassembled WGS sequence"/>
</dbReference>
<feature type="region of interest" description="Disordered" evidence="1">
    <location>
        <begin position="747"/>
        <end position="815"/>
    </location>
</feature>
<evidence type="ECO:0000313" key="3">
    <source>
        <dbReference type="EMBL" id="CAB3232132.1"/>
    </source>
</evidence>